<accession>A0ABQ9X4W0</accession>
<keyword evidence="3" id="KW-1185">Reference proteome</keyword>
<dbReference type="Proteomes" id="UP001281761">
    <property type="component" value="Unassembled WGS sequence"/>
</dbReference>
<proteinExistence type="predicted"/>
<feature type="region of interest" description="Disordered" evidence="1">
    <location>
        <begin position="1"/>
        <end position="36"/>
    </location>
</feature>
<evidence type="ECO:0000256" key="1">
    <source>
        <dbReference type="SAM" id="MobiDB-lite"/>
    </source>
</evidence>
<protein>
    <submittedName>
        <fullName evidence="2">Uncharacterized protein</fullName>
    </submittedName>
</protein>
<gene>
    <name evidence="2" type="ORF">BLNAU_18321</name>
</gene>
<evidence type="ECO:0000313" key="3">
    <source>
        <dbReference type="Proteomes" id="UP001281761"/>
    </source>
</evidence>
<feature type="compositionally biased region" description="Basic and acidic residues" evidence="1">
    <location>
        <begin position="69"/>
        <end position="87"/>
    </location>
</feature>
<sequence>MAKTIGEEKKEDLDQVKKKGEPKVQENTGRHEKVEEKNLSSIQAFHFKIQHAPHTKKQRRSQCLRTHHFQFDPDGHTRENRKGEESKTLGGSLRSGQGVKGRAKQKRK</sequence>
<reference evidence="2 3" key="1">
    <citation type="journal article" date="2022" name="bioRxiv">
        <title>Genomics of Preaxostyla Flagellates Illuminates Evolutionary Transitions and the Path Towards Mitochondrial Loss.</title>
        <authorList>
            <person name="Novak L.V.F."/>
            <person name="Treitli S.C."/>
            <person name="Pyrih J."/>
            <person name="Halakuc P."/>
            <person name="Pipaliya S.V."/>
            <person name="Vacek V."/>
            <person name="Brzon O."/>
            <person name="Soukal P."/>
            <person name="Eme L."/>
            <person name="Dacks J.B."/>
            <person name="Karnkowska A."/>
            <person name="Elias M."/>
            <person name="Hampl V."/>
        </authorList>
    </citation>
    <scope>NUCLEOTIDE SEQUENCE [LARGE SCALE GENOMIC DNA]</scope>
    <source>
        <strain evidence="2">NAU3</strain>
        <tissue evidence="2">Gut</tissue>
    </source>
</reference>
<organism evidence="2 3">
    <name type="scientific">Blattamonas nauphoetae</name>
    <dbReference type="NCBI Taxonomy" id="2049346"/>
    <lineage>
        <taxon>Eukaryota</taxon>
        <taxon>Metamonada</taxon>
        <taxon>Preaxostyla</taxon>
        <taxon>Oxymonadida</taxon>
        <taxon>Blattamonas</taxon>
    </lineage>
</organism>
<feature type="region of interest" description="Disordered" evidence="1">
    <location>
        <begin position="68"/>
        <end position="108"/>
    </location>
</feature>
<dbReference type="EMBL" id="JARBJD010000220">
    <property type="protein sequence ID" value="KAK2946725.1"/>
    <property type="molecule type" value="Genomic_DNA"/>
</dbReference>
<evidence type="ECO:0000313" key="2">
    <source>
        <dbReference type="EMBL" id="KAK2946725.1"/>
    </source>
</evidence>
<comment type="caution">
    <text evidence="2">The sequence shown here is derived from an EMBL/GenBank/DDBJ whole genome shotgun (WGS) entry which is preliminary data.</text>
</comment>
<name>A0ABQ9X4W0_9EUKA</name>